<dbReference type="EMBL" id="SRRZ01000225">
    <property type="protein sequence ID" value="NQE38436.1"/>
    <property type="molecule type" value="Genomic_DNA"/>
</dbReference>
<evidence type="ECO:0000313" key="1">
    <source>
        <dbReference type="EMBL" id="NQE38436.1"/>
    </source>
</evidence>
<protein>
    <submittedName>
        <fullName evidence="1">Uncharacterized protein</fullName>
    </submittedName>
</protein>
<keyword evidence="2" id="KW-1185">Reference proteome</keyword>
<dbReference type="RefSeq" id="WP_172193131.1">
    <property type="nucleotide sequence ID" value="NZ_SRRZ01000225.1"/>
</dbReference>
<organism evidence="1 2">
    <name type="scientific">Microcoleus asticus IPMA8</name>
    <dbReference type="NCBI Taxonomy" id="2563858"/>
    <lineage>
        <taxon>Bacteria</taxon>
        <taxon>Bacillati</taxon>
        <taxon>Cyanobacteriota</taxon>
        <taxon>Cyanophyceae</taxon>
        <taxon>Oscillatoriophycideae</taxon>
        <taxon>Oscillatoriales</taxon>
        <taxon>Microcoleaceae</taxon>
        <taxon>Microcoleus</taxon>
        <taxon>Microcoleus asticus</taxon>
    </lineage>
</organism>
<proteinExistence type="predicted"/>
<gene>
    <name evidence="1" type="ORF">E5S67_06221</name>
</gene>
<name>A0ABX2D794_9CYAN</name>
<reference evidence="1 2" key="1">
    <citation type="journal article" date="2020" name="Sci. Rep.">
        <title>A novel cyanobacterial geosmin producer, revising GeoA distribution and dispersion patterns in Bacteria.</title>
        <authorList>
            <person name="Churro C."/>
            <person name="Semedo-Aguiar A.P."/>
            <person name="Silva A.D."/>
            <person name="Pereira-Leal J.B."/>
            <person name="Leite R.B."/>
        </authorList>
    </citation>
    <scope>NUCLEOTIDE SEQUENCE [LARGE SCALE GENOMIC DNA]</scope>
    <source>
        <strain evidence="1 2">IPMA8</strain>
    </source>
</reference>
<evidence type="ECO:0000313" key="2">
    <source>
        <dbReference type="Proteomes" id="UP000702425"/>
    </source>
</evidence>
<accession>A0ABX2D794</accession>
<dbReference type="Proteomes" id="UP000702425">
    <property type="component" value="Unassembled WGS sequence"/>
</dbReference>
<comment type="caution">
    <text evidence="1">The sequence shown here is derived from an EMBL/GenBank/DDBJ whole genome shotgun (WGS) entry which is preliminary data.</text>
</comment>
<sequence>MAKRPSSEFEVKLHIQSPPTPTKEFLSLLERDFVCIVAVETAEGSRGVVLTAEGSSNESGFGQIFDRTLAAGWIVEKRSGIFPAGRSHLGHRADVSTELAKDFFTLRIGCVAQRIILKD</sequence>